<organism evidence="8 9">
    <name type="scientific">Diaminobutyricimonas aerilata</name>
    <dbReference type="NCBI Taxonomy" id="1162967"/>
    <lineage>
        <taxon>Bacteria</taxon>
        <taxon>Bacillati</taxon>
        <taxon>Actinomycetota</taxon>
        <taxon>Actinomycetes</taxon>
        <taxon>Micrococcales</taxon>
        <taxon>Microbacteriaceae</taxon>
        <taxon>Diaminobutyricimonas</taxon>
    </lineage>
</organism>
<evidence type="ECO:0000256" key="1">
    <source>
        <dbReference type="ARBA" id="ARBA00004651"/>
    </source>
</evidence>
<dbReference type="Proteomes" id="UP000228758">
    <property type="component" value="Unassembled WGS sequence"/>
</dbReference>
<feature type="transmembrane region" description="Helical" evidence="6">
    <location>
        <begin position="36"/>
        <end position="59"/>
    </location>
</feature>
<dbReference type="EMBL" id="PGFF01000001">
    <property type="protein sequence ID" value="PJJ71826.1"/>
    <property type="molecule type" value="Genomic_DNA"/>
</dbReference>
<dbReference type="InterPro" id="IPR036259">
    <property type="entry name" value="MFS_trans_sf"/>
</dbReference>
<dbReference type="GO" id="GO:0022857">
    <property type="term" value="F:transmembrane transporter activity"/>
    <property type="evidence" value="ECO:0007669"/>
    <property type="project" value="InterPro"/>
</dbReference>
<proteinExistence type="predicted"/>
<keyword evidence="9" id="KW-1185">Reference proteome</keyword>
<evidence type="ECO:0000256" key="5">
    <source>
        <dbReference type="ARBA" id="ARBA00023136"/>
    </source>
</evidence>
<name>A0A2M9CIT0_9MICO</name>
<evidence type="ECO:0000256" key="4">
    <source>
        <dbReference type="ARBA" id="ARBA00022989"/>
    </source>
</evidence>
<keyword evidence="4 6" id="KW-1133">Transmembrane helix</keyword>
<evidence type="ECO:0000313" key="8">
    <source>
        <dbReference type="EMBL" id="PJJ71826.1"/>
    </source>
</evidence>
<dbReference type="CDD" id="cd06173">
    <property type="entry name" value="MFS_MefA_like"/>
    <property type="match status" value="1"/>
</dbReference>
<feature type="transmembrane region" description="Helical" evidence="6">
    <location>
        <begin position="213"/>
        <end position="239"/>
    </location>
</feature>
<dbReference type="PANTHER" id="PTHR23513">
    <property type="entry name" value="INTEGRAL MEMBRANE EFFLUX PROTEIN-RELATED"/>
    <property type="match status" value="1"/>
</dbReference>
<dbReference type="InterPro" id="IPR011701">
    <property type="entry name" value="MFS"/>
</dbReference>
<evidence type="ECO:0000313" key="9">
    <source>
        <dbReference type="Proteomes" id="UP000228758"/>
    </source>
</evidence>
<feature type="transmembrane region" description="Helical" evidence="6">
    <location>
        <begin position="277"/>
        <end position="295"/>
    </location>
</feature>
<reference evidence="8 9" key="1">
    <citation type="submission" date="2017-11" db="EMBL/GenBank/DDBJ databases">
        <title>Genomic Encyclopedia of Archaeal and Bacterial Type Strains, Phase II (KMG-II): From Individual Species to Whole Genera.</title>
        <authorList>
            <person name="Goeker M."/>
        </authorList>
    </citation>
    <scope>NUCLEOTIDE SEQUENCE [LARGE SCALE GENOMIC DNA]</scope>
    <source>
        <strain evidence="8 9">DSM 27393</strain>
    </source>
</reference>
<evidence type="ECO:0000256" key="2">
    <source>
        <dbReference type="ARBA" id="ARBA00022475"/>
    </source>
</evidence>
<dbReference type="RefSeq" id="WP_100364085.1">
    <property type="nucleotide sequence ID" value="NZ_PGFF01000001.1"/>
</dbReference>
<dbReference type="PANTHER" id="PTHR23513:SF11">
    <property type="entry name" value="STAPHYLOFERRIN A TRANSPORTER"/>
    <property type="match status" value="1"/>
</dbReference>
<feature type="transmembrane region" description="Helical" evidence="6">
    <location>
        <begin position="301"/>
        <end position="321"/>
    </location>
</feature>
<dbReference type="Gene3D" id="1.20.1250.20">
    <property type="entry name" value="MFS general substrate transporter like domains"/>
    <property type="match status" value="1"/>
</dbReference>
<feature type="domain" description="Major facilitator superfamily (MFS) profile" evidence="7">
    <location>
        <begin position="5"/>
        <end position="391"/>
    </location>
</feature>
<keyword evidence="2" id="KW-1003">Cell membrane</keyword>
<feature type="transmembrane region" description="Helical" evidence="6">
    <location>
        <begin position="142"/>
        <end position="159"/>
    </location>
</feature>
<dbReference type="InterPro" id="IPR020846">
    <property type="entry name" value="MFS_dom"/>
</dbReference>
<sequence length="393" mass="40487">MLRRSFALLWVSQALSQLGTSVSTLAYPLLVLDATGSALQAGLVGAVTAAVAFVVRVPGGVLADRFRYRPLMLAADGIRTGVLVAVTAMVLLDAVAVPLLLALVAAEVAFGTVFGPAEFALVRLLVPVEERALAVGRMQSRSQLAGLIGPLLGGVLYAVHPALPFAVDAASYTASFLLVSFVRSPQAAPTGGTGARWRDEVRAGWRWLRSDGFLLRAGLWVGALTAVFGAVGLAILVFARDRGAGSAEIGAMYAISAAGGAIGALLTPWLQRRLRPVAVLRLAAAVDTVATLALLPLESPYLIGVAGAAAFFLAPAVAAVLFGDLSARCPDHLVTRAQSTLALLVGAFAPLTPALIGAVSDRWGSAVAILGCAAAFAVLTVLAWALRPARDER</sequence>
<dbReference type="Pfam" id="PF07690">
    <property type="entry name" value="MFS_1"/>
    <property type="match status" value="1"/>
</dbReference>
<keyword evidence="3 6" id="KW-0812">Transmembrane</keyword>
<protein>
    <submittedName>
        <fullName evidence="8">Fucose permease</fullName>
    </submittedName>
</protein>
<dbReference type="SUPFAM" id="SSF103473">
    <property type="entry name" value="MFS general substrate transporter"/>
    <property type="match status" value="1"/>
</dbReference>
<dbReference type="OrthoDB" id="145388at2"/>
<dbReference type="GO" id="GO:0005886">
    <property type="term" value="C:plasma membrane"/>
    <property type="evidence" value="ECO:0007669"/>
    <property type="project" value="UniProtKB-SubCell"/>
</dbReference>
<gene>
    <name evidence="8" type="ORF">CLV46_1379</name>
</gene>
<dbReference type="PROSITE" id="PS50850">
    <property type="entry name" value="MFS"/>
    <property type="match status" value="1"/>
</dbReference>
<evidence type="ECO:0000256" key="3">
    <source>
        <dbReference type="ARBA" id="ARBA00022692"/>
    </source>
</evidence>
<feature type="transmembrane region" description="Helical" evidence="6">
    <location>
        <begin position="251"/>
        <end position="270"/>
    </location>
</feature>
<comment type="caution">
    <text evidence="8">The sequence shown here is derived from an EMBL/GenBank/DDBJ whole genome shotgun (WGS) entry which is preliminary data.</text>
</comment>
<keyword evidence="5 6" id="KW-0472">Membrane</keyword>
<evidence type="ECO:0000256" key="6">
    <source>
        <dbReference type="SAM" id="Phobius"/>
    </source>
</evidence>
<dbReference type="AlphaFoldDB" id="A0A2M9CIT0"/>
<feature type="transmembrane region" description="Helical" evidence="6">
    <location>
        <begin position="341"/>
        <end position="360"/>
    </location>
</feature>
<evidence type="ECO:0000259" key="7">
    <source>
        <dbReference type="PROSITE" id="PS50850"/>
    </source>
</evidence>
<comment type="subcellular location">
    <subcellularLocation>
        <location evidence="1">Cell membrane</location>
        <topology evidence="1">Multi-pass membrane protein</topology>
    </subcellularLocation>
</comment>
<accession>A0A2M9CIT0</accession>
<feature type="transmembrane region" description="Helical" evidence="6">
    <location>
        <begin position="366"/>
        <end position="386"/>
    </location>
</feature>